<evidence type="ECO:0000256" key="4">
    <source>
        <dbReference type="ARBA" id="ARBA00022691"/>
    </source>
</evidence>
<dbReference type="EMBL" id="JAGGLP010000016">
    <property type="protein sequence ID" value="MBP2053530.1"/>
    <property type="molecule type" value="Genomic_DNA"/>
</dbReference>
<keyword evidence="2 9" id="KW-0489">Methyltransferase</keyword>
<dbReference type="CDD" id="cd02440">
    <property type="entry name" value="AdoMet_MTases"/>
    <property type="match status" value="1"/>
</dbReference>
<dbReference type="Pfam" id="PF02353">
    <property type="entry name" value="CMAS"/>
    <property type="match status" value="1"/>
</dbReference>
<dbReference type="SMART" id="SM00828">
    <property type="entry name" value="PKS_MT"/>
    <property type="match status" value="1"/>
</dbReference>
<dbReference type="InterPro" id="IPR029063">
    <property type="entry name" value="SAM-dependent_MTases_sf"/>
</dbReference>
<reference evidence="8 10" key="1">
    <citation type="submission" date="2016-06" db="EMBL/GenBank/DDBJ databases">
        <title>Complete genome sequence of Streptomyces griseochromogenes ATCC 14511, the Blasticidin S producer.</title>
        <authorList>
            <person name="Wu L."/>
        </authorList>
    </citation>
    <scope>NUCLEOTIDE SEQUENCE [LARGE SCALE GENOMIC DNA]</scope>
    <source>
        <strain evidence="8 10">ATCC 14511</strain>
    </source>
</reference>
<dbReference type="RefSeq" id="WP_067315294.1">
    <property type="nucleotide sequence ID" value="NZ_CP016279.1"/>
</dbReference>
<feature type="active site" evidence="6">
    <location>
        <position position="396"/>
    </location>
</feature>
<evidence type="ECO:0000313" key="11">
    <source>
        <dbReference type="Proteomes" id="UP001519309"/>
    </source>
</evidence>
<accession>A0A1B1B9P4</accession>
<dbReference type="InterPro" id="IPR050723">
    <property type="entry name" value="CFA/CMAS"/>
</dbReference>
<dbReference type="OrthoDB" id="9782855at2"/>
<dbReference type="PANTHER" id="PTHR43667">
    <property type="entry name" value="CYCLOPROPANE-FATTY-ACYL-PHOSPHOLIPID SYNTHASE"/>
    <property type="match status" value="1"/>
</dbReference>
<evidence type="ECO:0000256" key="2">
    <source>
        <dbReference type="ARBA" id="ARBA00022603"/>
    </source>
</evidence>
<keyword evidence="4" id="KW-0949">S-adenosyl-L-methionine</keyword>
<dbReference type="EC" id="2.1.1.79" evidence="9"/>
<evidence type="ECO:0000256" key="3">
    <source>
        <dbReference type="ARBA" id="ARBA00022679"/>
    </source>
</evidence>
<dbReference type="InterPro" id="IPR003333">
    <property type="entry name" value="CMAS"/>
</dbReference>
<comment type="similarity">
    <text evidence="1">Belongs to the CFA/CMAS family.</text>
</comment>
<evidence type="ECO:0000313" key="9">
    <source>
        <dbReference type="EMBL" id="MBP2053530.1"/>
    </source>
</evidence>
<keyword evidence="3 9" id="KW-0808">Transferase</keyword>
<dbReference type="PANTHER" id="PTHR43667:SF1">
    <property type="entry name" value="CYCLOPROPANE-FATTY-ACYL-PHOSPHOLIPID SYNTHASE"/>
    <property type="match status" value="1"/>
</dbReference>
<evidence type="ECO:0000256" key="6">
    <source>
        <dbReference type="PIRSR" id="PIRSR003085-1"/>
    </source>
</evidence>
<dbReference type="PIRSF" id="PIRSF003085">
    <property type="entry name" value="CMAS"/>
    <property type="match status" value="1"/>
</dbReference>
<gene>
    <name evidence="8" type="ORF">AVL59_43245</name>
    <name evidence="9" type="ORF">J2Z21_006523</name>
</gene>
<dbReference type="GO" id="GO:0032259">
    <property type="term" value="P:methylation"/>
    <property type="evidence" value="ECO:0007669"/>
    <property type="project" value="UniProtKB-KW"/>
</dbReference>
<proteinExistence type="inferred from homology"/>
<dbReference type="GO" id="GO:0008610">
    <property type="term" value="P:lipid biosynthetic process"/>
    <property type="evidence" value="ECO:0007669"/>
    <property type="project" value="InterPro"/>
</dbReference>
<evidence type="ECO:0000256" key="1">
    <source>
        <dbReference type="ARBA" id="ARBA00010815"/>
    </source>
</evidence>
<dbReference type="Gene3D" id="3.40.50.150">
    <property type="entry name" value="Vaccinia Virus protein VP39"/>
    <property type="match status" value="1"/>
</dbReference>
<keyword evidence="5" id="KW-0443">Lipid metabolism</keyword>
<evidence type="ECO:0000256" key="5">
    <source>
        <dbReference type="ARBA" id="ARBA00023098"/>
    </source>
</evidence>
<dbReference type="InterPro" id="IPR020803">
    <property type="entry name" value="MeTfrase_dom"/>
</dbReference>
<dbReference type="STRING" id="68214.AVL59_43245"/>
<evidence type="ECO:0000313" key="8">
    <source>
        <dbReference type="EMBL" id="ANP55517.1"/>
    </source>
</evidence>
<protein>
    <submittedName>
        <fullName evidence="8">Cyclopropane-fatty-acyl-phospholipid synthase</fullName>
        <ecNumber evidence="9">2.1.1.79</ecNumber>
    </submittedName>
</protein>
<reference evidence="9 11" key="2">
    <citation type="submission" date="2021-03" db="EMBL/GenBank/DDBJ databases">
        <title>Genomic Encyclopedia of Type Strains, Phase IV (KMG-IV): sequencing the most valuable type-strain genomes for metagenomic binning, comparative biology and taxonomic classification.</title>
        <authorList>
            <person name="Goeker M."/>
        </authorList>
    </citation>
    <scope>NUCLEOTIDE SEQUENCE [LARGE SCALE GENOMIC DNA]</scope>
    <source>
        <strain evidence="9 11">DSM 40499</strain>
    </source>
</reference>
<organism evidence="8 10">
    <name type="scientific">Streptomyces griseochromogenes</name>
    <dbReference type="NCBI Taxonomy" id="68214"/>
    <lineage>
        <taxon>Bacteria</taxon>
        <taxon>Bacillati</taxon>
        <taxon>Actinomycetota</taxon>
        <taxon>Actinomycetes</taxon>
        <taxon>Kitasatosporales</taxon>
        <taxon>Streptomycetaceae</taxon>
        <taxon>Streptomyces</taxon>
    </lineage>
</organism>
<keyword evidence="11" id="KW-1185">Reference proteome</keyword>
<dbReference type="GO" id="GO:0008825">
    <property type="term" value="F:cyclopropane-fatty-acyl-phospholipid synthase activity"/>
    <property type="evidence" value="ECO:0007669"/>
    <property type="project" value="UniProtKB-EC"/>
</dbReference>
<dbReference type="EMBL" id="CP016279">
    <property type="protein sequence ID" value="ANP55517.1"/>
    <property type="molecule type" value="Genomic_DNA"/>
</dbReference>
<dbReference type="Proteomes" id="UP001519309">
    <property type="component" value="Unassembled WGS sequence"/>
</dbReference>
<sequence length="432" mass="48061">MADAASRLTRVAEQLLGVPLPVRIRAWDGSQAGPPATPVLVIRNRRALRRLLFKPGELGLARAWVAGDLDIEGDLYAALDAMAGLIWERGDDARSLVQAMRDPEVRAAARELLKLAGPPLPPAPPREEVRRRRHLHTRHSDKRAISHHYDVGNDFYEIVLGASMVYSCAYWGPAEEDATLVSAQRDKLELVCRKLGLTPGRRLLDVGCGWGSMAIHAAREHGVGVVGITLSQEQAAYARKRVADEGLTDRVEIRVQDYRDVVDGPFDAISSIGMAEHVGTERYLEYTSALYALLKPGGRLLNHQIARRPQRDEGAYEVDRFIDAYVFPDGELAPIGTTVTQLERAGFEVRDVESIREHYARTLRHWVANLETGWDRAVRLSSPGRARVWRLYMAACALAFERNRIGVNQVLAVRTPESGASGLPLRTRTWHG</sequence>
<name>A0A1B1B9P4_9ACTN</name>
<dbReference type="SUPFAM" id="SSF53335">
    <property type="entry name" value="S-adenosyl-L-methionine-dependent methyltransferases"/>
    <property type="match status" value="1"/>
</dbReference>
<evidence type="ECO:0000259" key="7">
    <source>
        <dbReference type="SMART" id="SM00828"/>
    </source>
</evidence>
<dbReference type="AlphaFoldDB" id="A0A1B1B9P4"/>
<feature type="domain" description="Polyketide synthase-like methyltransferase" evidence="7">
    <location>
        <begin position="155"/>
        <end position="416"/>
    </location>
</feature>
<dbReference type="KEGG" id="sgs:AVL59_43245"/>
<dbReference type="Proteomes" id="UP000092659">
    <property type="component" value="Chromosome"/>
</dbReference>
<evidence type="ECO:0000313" key="10">
    <source>
        <dbReference type="Proteomes" id="UP000092659"/>
    </source>
</evidence>